<proteinExistence type="predicted"/>
<evidence type="ECO:0000313" key="2">
    <source>
        <dbReference type="EMBL" id="KAF8883472.1"/>
    </source>
</evidence>
<sequence length="217" mass="23597">MSRPAVHERTACLVAVFVKTCTICLSPPPAAVERDRNLFENPGKFVETGRGRVSSPAHILFDQQPSPPFHYPSTLLRSTQLRLQATMPIITPARSNSPIGIVNDQTGIHRDSITGLVSCQIHVPSLVSITRALSLIKVKTLQAFKGAPRHSEPPMEEEADNHNSPRQSNPGARNKVRVGCKAVPGFTAQYYFLPPSLIRSVPVAKSTVTDSGLDLTC</sequence>
<name>A0A9P5NGF4_GYMJU</name>
<dbReference type="EMBL" id="JADNYJ010000115">
    <property type="protein sequence ID" value="KAF8883472.1"/>
    <property type="molecule type" value="Genomic_DNA"/>
</dbReference>
<organism evidence="2 3">
    <name type="scientific">Gymnopilus junonius</name>
    <name type="common">Spectacular rustgill mushroom</name>
    <name type="synonym">Gymnopilus spectabilis subsp. junonius</name>
    <dbReference type="NCBI Taxonomy" id="109634"/>
    <lineage>
        <taxon>Eukaryota</taxon>
        <taxon>Fungi</taxon>
        <taxon>Dikarya</taxon>
        <taxon>Basidiomycota</taxon>
        <taxon>Agaricomycotina</taxon>
        <taxon>Agaricomycetes</taxon>
        <taxon>Agaricomycetidae</taxon>
        <taxon>Agaricales</taxon>
        <taxon>Agaricineae</taxon>
        <taxon>Hymenogastraceae</taxon>
        <taxon>Gymnopilus</taxon>
    </lineage>
</organism>
<reference evidence="2" key="1">
    <citation type="submission" date="2020-11" db="EMBL/GenBank/DDBJ databases">
        <authorList>
            <consortium name="DOE Joint Genome Institute"/>
            <person name="Ahrendt S."/>
            <person name="Riley R."/>
            <person name="Andreopoulos W."/>
            <person name="LaButti K."/>
            <person name="Pangilinan J."/>
            <person name="Ruiz-duenas F.J."/>
            <person name="Barrasa J.M."/>
            <person name="Sanchez-Garcia M."/>
            <person name="Camarero S."/>
            <person name="Miyauchi S."/>
            <person name="Serrano A."/>
            <person name="Linde D."/>
            <person name="Babiker R."/>
            <person name="Drula E."/>
            <person name="Ayuso-Fernandez I."/>
            <person name="Pacheco R."/>
            <person name="Padilla G."/>
            <person name="Ferreira P."/>
            <person name="Barriuso J."/>
            <person name="Kellner H."/>
            <person name="Castanera R."/>
            <person name="Alfaro M."/>
            <person name="Ramirez L."/>
            <person name="Pisabarro A.G."/>
            <person name="Kuo A."/>
            <person name="Tritt A."/>
            <person name="Lipzen A."/>
            <person name="He G."/>
            <person name="Yan M."/>
            <person name="Ng V."/>
            <person name="Cullen D."/>
            <person name="Martin F."/>
            <person name="Rosso M.-N."/>
            <person name="Henrissat B."/>
            <person name="Hibbett D."/>
            <person name="Martinez A.T."/>
            <person name="Grigoriev I.V."/>
        </authorList>
    </citation>
    <scope>NUCLEOTIDE SEQUENCE</scope>
    <source>
        <strain evidence="2">AH 44721</strain>
    </source>
</reference>
<dbReference type="Proteomes" id="UP000724874">
    <property type="component" value="Unassembled WGS sequence"/>
</dbReference>
<gene>
    <name evidence="2" type="ORF">CPB84DRAFT_1850936</name>
</gene>
<evidence type="ECO:0000313" key="3">
    <source>
        <dbReference type="Proteomes" id="UP000724874"/>
    </source>
</evidence>
<dbReference type="AlphaFoldDB" id="A0A9P5NGF4"/>
<feature type="compositionally biased region" description="Polar residues" evidence="1">
    <location>
        <begin position="162"/>
        <end position="171"/>
    </location>
</feature>
<evidence type="ECO:0000256" key="1">
    <source>
        <dbReference type="SAM" id="MobiDB-lite"/>
    </source>
</evidence>
<comment type="caution">
    <text evidence="2">The sequence shown here is derived from an EMBL/GenBank/DDBJ whole genome shotgun (WGS) entry which is preliminary data.</text>
</comment>
<keyword evidence="3" id="KW-1185">Reference proteome</keyword>
<protein>
    <submittedName>
        <fullName evidence="2">Uncharacterized protein</fullName>
    </submittedName>
</protein>
<accession>A0A9P5NGF4</accession>
<feature type="region of interest" description="Disordered" evidence="1">
    <location>
        <begin position="145"/>
        <end position="173"/>
    </location>
</feature>